<feature type="region of interest" description="Disordered" evidence="17">
    <location>
        <begin position="110"/>
        <end position="181"/>
    </location>
</feature>
<keyword evidence="15" id="KW-0675">Receptor</keyword>
<evidence type="ECO:0000259" key="18">
    <source>
        <dbReference type="PROSITE" id="PS50853"/>
    </source>
</evidence>
<dbReference type="GO" id="GO:0005524">
    <property type="term" value="F:ATP binding"/>
    <property type="evidence" value="ECO:0007669"/>
    <property type="project" value="UniProtKB-KW"/>
</dbReference>
<dbReference type="SUPFAM" id="SSF49265">
    <property type="entry name" value="Fibronectin type III"/>
    <property type="match status" value="1"/>
</dbReference>
<evidence type="ECO:0000256" key="4">
    <source>
        <dbReference type="ARBA" id="ARBA00022679"/>
    </source>
</evidence>
<feature type="domain" description="Fibronectin type-III" evidence="18">
    <location>
        <begin position="244"/>
        <end position="336"/>
    </location>
</feature>
<evidence type="ECO:0000256" key="3">
    <source>
        <dbReference type="ARBA" id="ARBA00022475"/>
    </source>
</evidence>
<organism evidence="19 20">
    <name type="scientific">Halosimplex pelagicum</name>
    <dbReference type="NCBI Taxonomy" id="869886"/>
    <lineage>
        <taxon>Archaea</taxon>
        <taxon>Methanobacteriati</taxon>
        <taxon>Methanobacteriota</taxon>
        <taxon>Stenosarchaea group</taxon>
        <taxon>Halobacteria</taxon>
        <taxon>Halobacteriales</taxon>
        <taxon>Haloarculaceae</taxon>
        <taxon>Halosimplex</taxon>
    </lineage>
</organism>
<sequence length="456" mass="44813">MPTETWTTVGSHTWTVPDNVAQVTIRVWGASTASAEGGRAEATFDVTGISTLYPYVGGEGGTDNGPGGFNGGGAGGSGTQSTGNDGGGATDVRRGGETLSDRLIVAGGAGGWGSYTTRDPGHGGGANQNGQEGEEGAGTIGGEGGTLSSGGAGGTASAVDGEDGSLGQGGAGASTDTNGSAGGGGGGGYYGGGGGGVGAASDDESGGPGGGGSGWVASSGTNVSGSTGVRAGDGRVEIEYVLGPVPGVDATTSAADAITVTWDDPFSTEDSFELYRSTSPGVDTSGSPFATVGAGVTSFVDAGLPDGERYYYRVCATQGGEQGNDSAEVAATTALPAPGDLAVSNVTADSVDLSWTNTHDNGTVTVQYRPTDTSTWQDAATGLSRSTESYTLSGLRNGEAHDARVLAVTEHTQTADAVFDVQPGETWTFTKPLDPETMPFEKPLVNGGTVRPDDAP</sequence>
<dbReference type="AlphaFoldDB" id="A0A7D5TA37"/>
<evidence type="ECO:0000256" key="11">
    <source>
        <dbReference type="ARBA" id="ARBA00022989"/>
    </source>
</evidence>
<keyword evidence="13" id="KW-0829">Tyrosine-protein kinase</keyword>
<dbReference type="Proteomes" id="UP000509346">
    <property type="component" value="Chromosome"/>
</dbReference>
<dbReference type="PANTHER" id="PTHR46708:SF2">
    <property type="entry name" value="FIBRONECTIN TYPE-III DOMAIN-CONTAINING PROTEIN"/>
    <property type="match status" value="1"/>
</dbReference>
<dbReference type="GO" id="GO:0005886">
    <property type="term" value="C:plasma membrane"/>
    <property type="evidence" value="ECO:0007669"/>
    <property type="project" value="UniProtKB-SubCell"/>
</dbReference>
<feature type="region of interest" description="Disordered" evidence="17">
    <location>
        <begin position="63"/>
        <end position="97"/>
    </location>
</feature>
<evidence type="ECO:0000256" key="10">
    <source>
        <dbReference type="ARBA" id="ARBA00022840"/>
    </source>
</evidence>
<evidence type="ECO:0000256" key="12">
    <source>
        <dbReference type="ARBA" id="ARBA00023136"/>
    </source>
</evidence>
<keyword evidence="9" id="KW-0418">Kinase</keyword>
<keyword evidence="11" id="KW-1133">Transmembrane helix</keyword>
<evidence type="ECO:0000256" key="14">
    <source>
        <dbReference type="ARBA" id="ARBA00023157"/>
    </source>
</evidence>
<protein>
    <recommendedName>
        <fullName evidence="2">receptor protein-tyrosine kinase</fullName>
        <ecNumber evidence="2">2.7.10.1</ecNumber>
    </recommendedName>
</protein>
<keyword evidence="10" id="KW-0067">ATP-binding</keyword>
<dbReference type="PROSITE" id="PS50853">
    <property type="entry name" value="FN3"/>
    <property type="match status" value="2"/>
</dbReference>
<dbReference type="GeneID" id="56081881"/>
<dbReference type="InterPro" id="IPR055163">
    <property type="entry name" value="ALK/LTK-like_GRD"/>
</dbReference>
<keyword evidence="16" id="KW-0325">Glycoprotein</keyword>
<reference evidence="19 20" key="1">
    <citation type="submission" date="2020-07" db="EMBL/GenBank/DDBJ databases">
        <title>Halosimplex litoreum sp. nov. and Halosimplex rubrum sp. nov., isolated from different salt environments.</title>
        <authorList>
            <person name="Cui H."/>
        </authorList>
    </citation>
    <scope>NUCLEOTIDE SEQUENCE [LARGE SCALE GENOMIC DNA]</scope>
    <source>
        <strain evidence="19 20">R2</strain>
    </source>
</reference>
<dbReference type="SMART" id="SM00060">
    <property type="entry name" value="FN3"/>
    <property type="match status" value="2"/>
</dbReference>
<keyword evidence="3" id="KW-1003">Cell membrane</keyword>
<keyword evidence="6" id="KW-0732">Signal</keyword>
<dbReference type="OrthoDB" id="241852at2157"/>
<evidence type="ECO:0000256" key="9">
    <source>
        <dbReference type="ARBA" id="ARBA00022777"/>
    </source>
</evidence>
<evidence type="ECO:0000256" key="13">
    <source>
        <dbReference type="ARBA" id="ARBA00023137"/>
    </source>
</evidence>
<gene>
    <name evidence="19" type="ORF">HZS54_04790</name>
</gene>
<keyword evidence="14" id="KW-1015">Disulfide bond</keyword>
<accession>A0A7D5TA37</accession>
<dbReference type="Gene3D" id="2.60.40.10">
    <property type="entry name" value="Immunoglobulins"/>
    <property type="match status" value="2"/>
</dbReference>
<keyword evidence="4" id="KW-0808">Transferase</keyword>
<evidence type="ECO:0000256" key="16">
    <source>
        <dbReference type="ARBA" id="ARBA00023180"/>
    </source>
</evidence>
<feature type="domain" description="Fibronectin type-III" evidence="18">
    <location>
        <begin position="337"/>
        <end position="434"/>
    </location>
</feature>
<dbReference type="InterPro" id="IPR003961">
    <property type="entry name" value="FN3_dom"/>
</dbReference>
<evidence type="ECO:0000256" key="6">
    <source>
        <dbReference type="ARBA" id="ARBA00022729"/>
    </source>
</evidence>
<dbReference type="InterPro" id="IPR013783">
    <property type="entry name" value="Ig-like_fold"/>
</dbReference>
<evidence type="ECO:0000313" key="19">
    <source>
        <dbReference type="EMBL" id="QLH80993.1"/>
    </source>
</evidence>
<keyword evidence="5" id="KW-0812">Transmembrane</keyword>
<dbReference type="RefSeq" id="WP_179920808.1">
    <property type="nucleotide sequence ID" value="NZ_CP058909.1"/>
</dbReference>
<dbReference type="InterPro" id="IPR036116">
    <property type="entry name" value="FN3_sf"/>
</dbReference>
<dbReference type="Pfam" id="PF00041">
    <property type="entry name" value="fn3"/>
    <property type="match status" value="1"/>
</dbReference>
<name>A0A7D5TA37_9EURY</name>
<evidence type="ECO:0000256" key="8">
    <source>
        <dbReference type="ARBA" id="ARBA00022741"/>
    </source>
</evidence>
<dbReference type="EMBL" id="CP058909">
    <property type="protein sequence ID" value="QLH80993.1"/>
    <property type="molecule type" value="Genomic_DNA"/>
</dbReference>
<feature type="compositionally biased region" description="Low complexity" evidence="17">
    <location>
        <begin position="215"/>
        <end position="229"/>
    </location>
</feature>
<evidence type="ECO:0000256" key="1">
    <source>
        <dbReference type="ARBA" id="ARBA00004251"/>
    </source>
</evidence>
<dbReference type="InterPro" id="IPR050991">
    <property type="entry name" value="ECM_Regulatory_Proteins"/>
</dbReference>
<feature type="region of interest" description="Disordered" evidence="17">
    <location>
        <begin position="199"/>
        <end position="230"/>
    </location>
</feature>
<evidence type="ECO:0000313" key="20">
    <source>
        <dbReference type="Proteomes" id="UP000509346"/>
    </source>
</evidence>
<feature type="region of interest" description="Disordered" evidence="17">
    <location>
        <begin position="433"/>
        <end position="456"/>
    </location>
</feature>
<keyword evidence="20" id="KW-1185">Reference proteome</keyword>
<evidence type="ECO:0000256" key="15">
    <source>
        <dbReference type="ARBA" id="ARBA00023170"/>
    </source>
</evidence>
<keyword evidence="8" id="KW-0547">Nucleotide-binding</keyword>
<feature type="compositionally biased region" description="Gly residues" evidence="17">
    <location>
        <begin position="63"/>
        <end position="89"/>
    </location>
</feature>
<dbReference type="EC" id="2.7.10.1" evidence="2"/>
<proteinExistence type="predicted"/>
<keyword evidence="12" id="KW-0472">Membrane</keyword>
<dbReference type="KEGG" id="hpel:HZS54_04790"/>
<evidence type="ECO:0000256" key="17">
    <source>
        <dbReference type="SAM" id="MobiDB-lite"/>
    </source>
</evidence>
<evidence type="ECO:0000256" key="7">
    <source>
        <dbReference type="ARBA" id="ARBA00022737"/>
    </source>
</evidence>
<evidence type="ECO:0000256" key="5">
    <source>
        <dbReference type="ARBA" id="ARBA00022692"/>
    </source>
</evidence>
<dbReference type="Pfam" id="PF12810">
    <property type="entry name" value="ALK_LTK_GRD"/>
    <property type="match status" value="1"/>
</dbReference>
<feature type="compositionally biased region" description="Gly residues" evidence="17">
    <location>
        <begin position="136"/>
        <end position="154"/>
    </location>
</feature>
<dbReference type="CDD" id="cd00063">
    <property type="entry name" value="FN3"/>
    <property type="match status" value="2"/>
</dbReference>
<comment type="subcellular location">
    <subcellularLocation>
        <location evidence="1">Cell membrane</location>
        <topology evidence="1">Single-pass type I membrane protein</topology>
    </subcellularLocation>
</comment>
<dbReference type="PANTHER" id="PTHR46708">
    <property type="entry name" value="TENASCIN"/>
    <property type="match status" value="1"/>
</dbReference>
<evidence type="ECO:0000256" key="2">
    <source>
        <dbReference type="ARBA" id="ARBA00011902"/>
    </source>
</evidence>
<keyword evidence="7" id="KW-0677">Repeat</keyword>
<dbReference type="GO" id="GO:0004714">
    <property type="term" value="F:transmembrane receptor protein tyrosine kinase activity"/>
    <property type="evidence" value="ECO:0007669"/>
    <property type="project" value="UniProtKB-EC"/>
</dbReference>